<evidence type="ECO:0000313" key="2">
    <source>
        <dbReference type="Proteomes" id="UP001153954"/>
    </source>
</evidence>
<protein>
    <recommendedName>
        <fullName evidence="3">Reverse transcriptase domain-containing protein</fullName>
    </recommendedName>
</protein>
<dbReference type="EMBL" id="CAKOGL010000030">
    <property type="protein sequence ID" value="CAH2107666.1"/>
    <property type="molecule type" value="Genomic_DNA"/>
</dbReference>
<proteinExistence type="predicted"/>
<organism evidence="1 2">
    <name type="scientific">Euphydryas editha</name>
    <name type="common">Edith's checkerspot</name>
    <dbReference type="NCBI Taxonomy" id="104508"/>
    <lineage>
        <taxon>Eukaryota</taxon>
        <taxon>Metazoa</taxon>
        <taxon>Ecdysozoa</taxon>
        <taxon>Arthropoda</taxon>
        <taxon>Hexapoda</taxon>
        <taxon>Insecta</taxon>
        <taxon>Pterygota</taxon>
        <taxon>Neoptera</taxon>
        <taxon>Endopterygota</taxon>
        <taxon>Lepidoptera</taxon>
        <taxon>Glossata</taxon>
        <taxon>Ditrysia</taxon>
        <taxon>Papilionoidea</taxon>
        <taxon>Nymphalidae</taxon>
        <taxon>Nymphalinae</taxon>
        <taxon>Euphydryas</taxon>
    </lineage>
</organism>
<sequence>MSPARVQVALTTAHRGPILWDIGYEWVLRGRLLPEMGVICYAHDTLVYSRGRDYKEAVRLAEVGLDLVISRIKSLLLRIRIDKTSSSAGLDARGLPCRSEGGGSG</sequence>
<name>A0AAU9V6Q5_EUPED</name>
<dbReference type="Proteomes" id="UP001153954">
    <property type="component" value="Unassembled WGS sequence"/>
</dbReference>
<evidence type="ECO:0000313" key="1">
    <source>
        <dbReference type="EMBL" id="CAH2107666.1"/>
    </source>
</evidence>
<gene>
    <name evidence="1" type="ORF">EEDITHA_LOCUS21677</name>
</gene>
<comment type="caution">
    <text evidence="1">The sequence shown here is derived from an EMBL/GenBank/DDBJ whole genome shotgun (WGS) entry which is preliminary data.</text>
</comment>
<evidence type="ECO:0008006" key="3">
    <source>
        <dbReference type="Google" id="ProtNLM"/>
    </source>
</evidence>
<reference evidence="1" key="1">
    <citation type="submission" date="2022-03" db="EMBL/GenBank/DDBJ databases">
        <authorList>
            <person name="Tunstrom K."/>
        </authorList>
    </citation>
    <scope>NUCLEOTIDE SEQUENCE</scope>
</reference>
<keyword evidence="2" id="KW-1185">Reference proteome</keyword>
<accession>A0AAU9V6Q5</accession>
<dbReference type="AlphaFoldDB" id="A0AAU9V6Q5"/>